<proteinExistence type="inferred from homology"/>
<comment type="similarity">
    <text evidence="2">Belongs to the N-acetylmuramoyl-L-alanine amidase 2 family.</text>
</comment>
<comment type="catalytic activity">
    <reaction evidence="1">
        <text>Hydrolyzes the link between N-acetylmuramoyl residues and L-amino acid residues in certain cell-wall glycopeptides.</text>
        <dbReference type="EC" id="3.5.1.28"/>
    </reaction>
</comment>
<dbReference type="EC" id="3.5.1.28" evidence="3"/>
<keyword evidence="4" id="KW-0378">Hydrolase</keyword>
<dbReference type="Pfam" id="PF01510">
    <property type="entry name" value="Amidase_2"/>
    <property type="match status" value="1"/>
</dbReference>
<dbReference type="PANTHER" id="PTHR30417">
    <property type="entry name" value="N-ACETYLMURAMOYL-L-ALANINE AMIDASE AMID"/>
    <property type="match status" value="1"/>
</dbReference>
<organism evidence="9 10">
    <name type="scientific">Fervidicella metallireducens AeB</name>
    <dbReference type="NCBI Taxonomy" id="1403537"/>
    <lineage>
        <taxon>Bacteria</taxon>
        <taxon>Bacillati</taxon>
        <taxon>Bacillota</taxon>
        <taxon>Clostridia</taxon>
        <taxon>Eubacteriales</taxon>
        <taxon>Clostridiaceae</taxon>
        <taxon>Fervidicella</taxon>
    </lineage>
</organism>
<evidence type="ECO:0000256" key="3">
    <source>
        <dbReference type="ARBA" id="ARBA00011901"/>
    </source>
</evidence>
<feature type="domain" description="N-acetylmuramoyl-L-alanine amidase" evidence="8">
    <location>
        <begin position="13"/>
        <end position="140"/>
    </location>
</feature>
<dbReference type="InterPro" id="IPR036505">
    <property type="entry name" value="Amidase/PGRP_sf"/>
</dbReference>
<dbReference type="SMART" id="SM00644">
    <property type="entry name" value="Ami_2"/>
    <property type="match status" value="1"/>
</dbReference>
<evidence type="ECO:0000256" key="4">
    <source>
        <dbReference type="ARBA" id="ARBA00022801"/>
    </source>
</evidence>
<dbReference type="STRING" id="1403537.Q428_08610"/>
<evidence type="ECO:0000259" key="8">
    <source>
        <dbReference type="SMART" id="SM00644"/>
    </source>
</evidence>
<dbReference type="PANTHER" id="PTHR30417:SF11">
    <property type="entry name" value="N-ACETYLMURAMOYL-L-ALANINE AMIDASE XLYA"/>
    <property type="match status" value="1"/>
</dbReference>
<evidence type="ECO:0000256" key="7">
    <source>
        <dbReference type="ARBA" id="ARBA00023316"/>
    </source>
</evidence>
<dbReference type="GO" id="GO:0030420">
    <property type="term" value="P:establishment of competence for transformation"/>
    <property type="evidence" value="ECO:0007669"/>
    <property type="project" value="UniProtKB-KW"/>
</dbReference>
<dbReference type="EMBL" id="AZQP01000024">
    <property type="protein sequence ID" value="EYE88251.1"/>
    <property type="molecule type" value="Genomic_DNA"/>
</dbReference>
<evidence type="ECO:0000256" key="6">
    <source>
        <dbReference type="ARBA" id="ARBA00023287"/>
    </source>
</evidence>
<comment type="caution">
    <text evidence="9">The sequence shown here is derived from an EMBL/GenBank/DDBJ whole genome shotgun (WGS) entry which is preliminary data.</text>
</comment>
<keyword evidence="7" id="KW-0961">Cell wall biogenesis/degradation</keyword>
<dbReference type="GO" id="GO:0009253">
    <property type="term" value="P:peptidoglycan catabolic process"/>
    <property type="evidence" value="ECO:0007669"/>
    <property type="project" value="InterPro"/>
</dbReference>
<dbReference type="Gene3D" id="3.40.80.10">
    <property type="entry name" value="Peptidoglycan recognition protein-like"/>
    <property type="match status" value="1"/>
</dbReference>
<accession>A0A017RUF7</accession>
<dbReference type="GO" id="GO:0008745">
    <property type="term" value="F:N-acetylmuramoyl-L-alanine amidase activity"/>
    <property type="evidence" value="ECO:0007669"/>
    <property type="project" value="UniProtKB-EC"/>
</dbReference>
<dbReference type="GO" id="GO:0030435">
    <property type="term" value="P:sporulation resulting in formation of a cellular spore"/>
    <property type="evidence" value="ECO:0007669"/>
    <property type="project" value="UniProtKB-KW"/>
</dbReference>
<evidence type="ECO:0000256" key="1">
    <source>
        <dbReference type="ARBA" id="ARBA00001561"/>
    </source>
</evidence>
<name>A0A017RUF7_9CLOT</name>
<keyword evidence="5" id="KW-0749">Sporulation</keyword>
<dbReference type="CDD" id="cd06583">
    <property type="entry name" value="PGRP"/>
    <property type="match status" value="1"/>
</dbReference>
<keyword evidence="6" id="KW-0178">Competence</keyword>
<evidence type="ECO:0000313" key="10">
    <source>
        <dbReference type="Proteomes" id="UP000019681"/>
    </source>
</evidence>
<dbReference type="AlphaFoldDB" id="A0A017RUF7"/>
<keyword evidence="10" id="KW-1185">Reference proteome</keyword>
<dbReference type="GO" id="GO:0071555">
    <property type="term" value="P:cell wall organization"/>
    <property type="evidence" value="ECO:0007669"/>
    <property type="project" value="UniProtKB-KW"/>
</dbReference>
<dbReference type="Proteomes" id="UP000019681">
    <property type="component" value="Unassembled WGS sequence"/>
</dbReference>
<protein>
    <recommendedName>
        <fullName evidence="3">N-acetylmuramoyl-L-alanine amidase</fullName>
        <ecNumber evidence="3">3.5.1.28</ecNumber>
    </recommendedName>
</protein>
<dbReference type="GO" id="GO:0009254">
    <property type="term" value="P:peptidoglycan turnover"/>
    <property type="evidence" value="ECO:0007669"/>
    <property type="project" value="TreeGrafter"/>
</dbReference>
<gene>
    <name evidence="9" type="ORF">Q428_08610</name>
</gene>
<dbReference type="InterPro" id="IPR002502">
    <property type="entry name" value="Amidase_domain"/>
</dbReference>
<evidence type="ECO:0000256" key="2">
    <source>
        <dbReference type="ARBA" id="ARBA00007553"/>
    </source>
</evidence>
<sequence>MSLVQSLLSTERYGIKCPYQMEPEGVCIHNTANDASAKNEIAYMKSNDNQVSFHIAVDDKEAIQAIPFNRNAWHAGDGGRGTGNRRYIAVEICYSKSVGERFVQAEQRAAREVAAILKGYGWGVERVKAHRDFSAKNCPHRTDMDKFKTMVQEELNKLNGASNPVNTSAGNLYRVRLSWSDAGSQKGAFSDLNNAKKCADDNAGYKVFDKNGQQVYPEQISNNIIGEGAKVRVVGNKYATGQDVPGWVKNETYTVQQVSGNKALLKEIVSWVYINDLALVSASAAPKVTIEVGSKVKVTGSNYATGQAIPGWVKNNTYTVMQLSDNKALLKEIMSWVYIKDLILM</sequence>
<reference evidence="9 10" key="1">
    <citation type="journal article" date="2014" name="Genome Announc.">
        <title>Draft Genome Sequence of Fervidicella metallireducens Strain AeBT, an Iron-Reducing Thermoanaerobe from the Great Artesian Basin.</title>
        <authorList>
            <person name="Patel B.K."/>
        </authorList>
    </citation>
    <scope>NUCLEOTIDE SEQUENCE [LARGE SCALE GENOMIC DNA]</scope>
    <source>
        <strain evidence="9 10">AeB</strain>
    </source>
</reference>
<dbReference type="RefSeq" id="WP_084478230.1">
    <property type="nucleotide sequence ID" value="NZ_AZQP01000024.1"/>
</dbReference>
<dbReference type="SUPFAM" id="SSF55846">
    <property type="entry name" value="N-acetylmuramoyl-L-alanine amidase-like"/>
    <property type="match status" value="1"/>
</dbReference>
<evidence type="ECO:0000313" key="9">
    <source>
        <dbReference type="EMBL" id="EYE88251.1"/>
    </source>
</evidence>
<dbReference type="InterPro" id="IPR051206">
    <property type="entry name" value="NAMLAA_amidase_2"/>
</dbReference>
<evidence type="ECO:0000256" key="5">
    <source>
        <dbReference type="ARBA" id="ARBA00022969"/>
    </source>
</evidence>